<evidence type="ECO:0000256" key="2">
    <source>
        <dbReference type="ARBA" id="ARBA00022840"/>
    </source>
</evidence>
<dbReference type="GO" id="GO:0009898">
    <property type="term" value="C:cytoplasmic side of plasma membrane"/>
    <property type="evidence" value="ECO:0007669"/>
    <property type="project" value="TreeGrafter"/>
</dbReference>
<dbReference type="EMBL" id="SOFL01000023">
    <property type="protein sequence ID" value="TFC03222.1"/>
    <property type="molecule type" value="Genomic_DNA"/>
</dbReference>
<dbReference type="GO" id="GO:0051782">
    <property type="term" value="P:negative regulation of cell division"/>
    <property type="evidence" value="ECO:0007669"/>
    <property type="project" value="TreeGrafter"/>
</dbReference>
<dbReference type="PANTHER" id="PTHR43384">
    <property type="entry name" value="SEPTUM SITE-DETERMINING PROTEIN MIND HOMOLOG, CHLOROPLASTIC-RELATED"/>
    <property type="match status" value="1"/>
</dbReference>
<evidence type="ECO:0000313" key="5">
    <source>
        <dbReference type="Proteomes" id="UP000297907"/>
    </source>
</evidence>
<organism evidence="4 5">
    <name type="scientific">Cryobacterium adonitolivorans</name>
    <dbReference type="NCBI Taxonomy" id="1259189"/>
    <lineage>
        <taxon>Bacteria</taxon>
        <taxon>Bacillati</taxon>
        <taxon>Actinomycetota</taxon>
        <taxon>Actinomycetes</taxon>
        <taxon>Micrococcales</taxon>
        <taxon>Microbacteriaceae</taxon>
        <taxon>Cryobacterium</taxon>
    </lineage>
</organism>
<dbReference type="InterPro" id="IPR027417">
    <property type="entry name" value="P-loop_NTPase"/>
</dbReference>
<comment type="caution">
    <text evidence="4">The sequence shown here is derived from an EMBL/GenBank/DDBJ whole genome shotgun (WGS) entry which is preliminary data.</text>
</comment>
<keyword evidence="5" id="KW-1185">Reference proteome</keyword>
<dbReference type="InterPro" id="IPR050625">
    <property type="entry name" value="ParA/MinD_ATPase"/>
</dbReference>
<dbReference type="AlphaFoldDB" id="A0A4R8W9H5"/>
<dbReference type="Proteomes" id="UP000297907">
    <property type="component" value="Unassembled WGS sequence"/>
</dbReference>
<name>A0A4R8W9H5_9MICO</name>
<dbReference type="RefSeq" id="WP_134453294.1">
    <property type="nucleotide sequence ID" value="NZ_SOFL01000023.1"/>
</dbReference>
<proteinExistence type="predicted"/>
<accession>A0A4R8W9H5</accession>
<feature type="region of interest" description="Disordered" evidence="3">
    <location>
        <begin position="118"/>
        <end position="169"/>
    </location>
</feature>
<keyword evidence="2" id="KW-0067">ATP-binding</keyword>
<feature type="compositionally biased region" description="Basic and acidic residues" evidence="3">
    <location>
        <begin position="152"/>
        <end position="162"/>
    </location>
</feature>
<evidence type="ECO:0000313" key="4">
    <source>
        <dbReference type="EMBL" id="TFC03222.1"/>
    </source>
</evidence>
<dbReference type="SUPFAM" id="SSF52540">
    <property type="entry name" value="P-loop containing nucleoside triphosphate hydrolases"/>
    <property type="match status" value="1"/>
</dbReference>
<dbReference type="Gene3D" id="3.40.50.300">
    <property type="entry name" value="P-loop containing nucleotide triphosphate hydrolases"/>
    <property type="match status" value="1"/>
</dbReference>
<dbReference type="GO" id="GO:0005829">
    <property type="term" value="C:cytosol"/>
    <property type="evidence" value="ECO:0007669"/>
    <property type="project" value="TreeGrafter"/>
</dbReference>
<dbReference type="GO" id="GO:0016887">
    <property type="term" value="F:ATP hydrolysis activity"/>
    <property type="evidence" value="ECO:0007669"/>
    <property type="project" value="TreeGrafter"/>
</dbReference>
<protein>
    <submittedName>
        <fullName evidence="4">Regulator</fullName>
    </submittedName>
</protein>
<sequence length="474" mass="49876">MTLLALALDRDTEDRLLADVIEHGHVIVARPANVRELLAAIDRRAPEALIVGATAGTLTAELLAASDANGIRVVALAATDAERRYAAGLGLHEVVAADAAWTEIERVLTLGGDIPLRIDDDPPPDAVAPAAPRRPRPGRRAKNDQRAGQPNAHDESAPHESDPFAFASDPFASDDEVTAGLTGSGTVIAVWGPAGAPGRTTLAINIAAEIAAAGHTVVLADIDTYSGSIAPSLGLLDEAPGFAAACRLSGSDTLTPVELERIAHRYNSPRGAFWVLTGIGRPSRWPELSAERVSGTISALRGWADYVVLDTGFSLESDEEISSDLFAPRRNAATLAALGIADRVVACGLADPVGMARFLRAWSDLTEVITTHRVHVVMNRVRASAVGPAPAAQVSSALRRFGGIDGAVLVPHDQAGVDAAVLSGRTLRDAAPRSPARLGILGLVRTELLPVPDAHAGRRQWRRVFDWRRPAQAT</sequence>
<evidence type="ECO:0000256" key="1">
    <source>
        <dbReference type="ARBA" id="ARBA00022741"/>
    </source>
</evidence>
<dbReference type="PANTHER" id="PTHR43384:SF6">
    <property type="entry name" value="SEPTUM SITE-DETERMINING PROTEIN MIND HOMOLOG, CHLOROPLASTIC"/>
    <property type="match status" value="1"/>
</dbReference>
<gene>
    <name evidence="4" type="ORF">E3O42_07280</name>
</gene>
<dbReference type="GO" id="GO:0005524">
    <property type="term" value="F:ATP binding"/>
    <property type="evidence" value="ECO:0007669"/>
    <property type="project" value="UniProtKB-KW"/>
</dbReference>
<keyword evidence="1" id="KW-0547">Nucleotide-binding</keyword>
<reference evidence="4 5" key="1">
    <citation type="submission" date="2019-03" db="EMBL/GenBank/DDBJ databases">
        <title>Genomics of glacier-inhabiting Cryobacterium strains.</title>
        <authorList>
            <person name="Liu Q."/>
            <person name="Xin Y.-H."/>
        </authorList>
    </citation>
    <scope>NUCLEOTIDE SEQUENCE [LARGE SCALE GENOMIC DNA]</scope>
    <source>
        <strain evidence="4 5">RHLS22-1</strain>
    </source>
</reference>
<evidence type="ECO:0000256" key="3">
    <source>
        <dbReference type="SAM" id="MobiDB-lite"/>
    </source>
</evidence>
<dbReference type="OrthoDB" id="3217709at2"/>